<evidence type="ECO:0000256" key="1">
    <source>
        <dbReference type="ARBA" id="ARBA00022898"/>
    </source>
</evidence>
<comment type="similarity">
    <text evidence="2 5">Belongs to the DegT/DnrJ/EryC1 family.</text>
</comment>
<dbReference type="InterPro" id="IPR000653">
    <property type="entry name" value="DegT/StrS_aminotransferase"/>
</dbReference>
<dbReference type="SUPFAM" id="SSF53383">
    <property type="entry name" value="PLP-dependent transferases"/>
    <property type="match status" value="1"/>
</dbReference>
<dbReference type="Pfam" id="PF01041">
    <property type="entry name" value="DegT_DnrJ_EryC1"/>
    <property type="match status" value="1"/>
</dbReference>
<dbReference type="GO" id="GO:0019180">
    <property type="term" value="F:dTDP-4-amino-4,6-dideoxygalactose transaminase activity"/>
    <property type="evidence" value="ECO:0007669"/>
    <property type="project" value="UniProtKB-EC"/>
</dbReference>
<organism evidence="6 7">
    <name type="scientific">Vibrio chagasii</name>
    <dbReference type="NCBI Taxonomy" id="170679"/>
    <lineage>
        <taxon>Bacteria</taxon>
        <taxon>Pseudomonadati</taxon>
        <taxon>Pseudomonadota</taxon>
        <taxon>Gammaproteobacteria</taxon>
        <taxon>Vibrionales</taxon>
        <taxon>Vibrionaceae</taxon>
        <taxon>Vibrio</taxon>
    </lineage>
</organism>
<dbReference type="NCBIfam" id="TIGR02379">
    <property type="entry name" value="ECA_wecE"/>
    <property type="match status" value="1"/>
</dbReference>
<dbReference type="CDD" id="cd00616">
    <property type="entry name" value="AHBA_syn"/>
    <property type="match status" value="1"/>
</dbReference>
<dbReference type="GeneID" id="77340050"/>
<name>A0A7V7TIB6_9VIBR</name>
<sequence length="376" mass="42578">MIPFNVPPVTGDELSYVSKAIENRKLCGDGEFGKACESWFESKLECDNTLLTPSCTHALELAALLIDIKPDDEVIMPSYTFVSTANPFVLRGAKIVFVDIRPDTMNIDETLIEQAITNRTKAIVPVHYAGVACEMDTIMRVAEKYGLYVIEDAAQGVMSYYKEKALGTIGHLAAFSFHETKNYTSGGEGGLLLINDQSLAERAEIIREKGTNRSKFFRGMVDKYSWVDIGSSYLPSEIQAAYLYAQLKKAEKINEKRLSLWNKYHESLSDFSSQGSFSIPKIPDNCQHNAHMFYIKTKNIQERSQLIEFLKSKGIGCAFHYIPLHSAEAGKDYSIFSGSDQYTTKESERLLRLPLWYDLKMEDVNYICQVIKKFYQ</sequence>
<dbReference type="EMBL" id="VZPX01000002">
    <property type="protein sequence ID" value="KAB0483013.1"/>
    <property type="molecule type" value="Genomic_DNA"/>
</dbReference>
<dbReference type="RefSeq" id="WP_137406301.1">
    <property type="nucleotide sequence ID" value="NZ_AP025465.1"/>
</dbReference>
<dbReference type="Gene3D" id="3.40.640.10">
    <property type="entry name" value="Type I PLP-dependent aspartate aminotransferase-like (Major domain)"/>
    <property type="match status" value="1"/>
</dbReference>
<feature type="active site" description="Proton acceptor" evidence="3">
    <location>
        <position position="181"/>
    </location>
</feature>
<dbReference type="Proteomes" id="UP000423756">
    <property type="component" value="Unassembled WGS sequence"/>
</dbReference>
<dbReference type="NCBIfam" id="NF008687">
    <property type="entry name" value="PRK11706.1"/>
    <property type="match status" value="1"/>
</dbReference>
<dbReference type="FunFam" id="3.40.640.10:FF:000037">
    <property type="entry name" value="dTDP-4-amino-4,6-dideoxygalactose transaminase"/>
    <property type="match status" value="1"/>
</dbReference>
<evidence type="ECO:0000313" key="7">
    <source>
        <dbReference type="Proteomes" id="UP000423756"/>
    </source>
</evidence>
<dbReference type="AlphaFoldDB" id="A0A7V7TIB6"/>
<dbReference type="InterPro" id="IPR015421">
    <property type="entry name" value="PyrdxlP-dep_Trfase_major"/>
</dbReference>
<proteinExistence type="inferred from homology"/>
<reference evidence="6 7" key="1">
    <citation type="submission" date="2019-09" db="EMBL/GenBank/DDBJ databases">
        <title>Draft genome sequences of 48 bacterial type strains from the CCUG.</title>
        <authorList>
            <person name="Tunovic T."/>
            <person name="Pineiro-Iglesias B."/>
            <person name="Unosson C."/>
            <person name="Inganas E."/>
            <person name="Ohlen M."/>
            <person name="Cardew S."/>
            <person name="Jensie-Markopoulos S."/>
            <person name="Salva-Serra F."/>
            <person name="Jaen-Luchoro D."/>
            <person name="Karlsson R."/>
            <person name="Svensson-Stadler L."/>
            <person name="Chun J."/>
            <person name="Moore E."/>
        </authorList>
    </citation>
    <scope>NUCLEOTIDE SEQUENCE [LARGE SCALE GENOMIC DNA]</scope>
    <source>
        <strain evidence="6 7">CCUG 48643</strain>
    </source>
</reference>
<dbReference type="InterPro" id="IPR015424">
    <property type="entry name" value="PyrdxlP-dep_Trfase"/>
</dbReference>
<keyword evidence="6" id="KW-0032">Aminotransferase</keyword>
<comment type="caution">
    <text evidence="6">The sequence shown here is derived from an EMBL/GenBank/DDBJ whole genome shotgun (WGS) entry which is preliminary data.</text>
</comment>
<dbReference type="InterPro" id="IPR012749">
    <property type="entry name" value="WecE-like"/>
</dbReference>
<dbReference type="EC" id="2.6.1.59" evidence="6"/>
<evidence type="ECO:0000256" key="5">
    <source>
        <dbReference type="RuleBase" id="RU004508"/>
    </source>
</evidence>
<accession>A0A7V7TIB6</accession>
<dbReference type="PANTHER" id="PTHR30244:SF34">
    <property type="entry name" value="DTDP-4-AMINO-4,6-DIDEOXYGALACTOSE TRANSAMINASE"/>
    <property type="match status" value="1"/>
</dbReference>
<dbReference type="GO" id="GO:0030170">
    <property type="term" value="F:pyridoxal phosphate binding"/>
    <property type="evidence" value="ECO:0007669"/>
    <property type="project" value="TreeGrafter"/>
</dbReference>
<evidence type="ECO:0000313" key="6">
    <source>
        <dbReference type="EMBL" id="KAB0483013.1"/>
    </source>
</evidence>
<dbReference type="Gene3D" id="3.90.1150.10">
    <property type="entry name" value="Aspartate Aminotransferase, domain 1"/>
    <property type="match status" value="1"/>
</dbReference>
<evidence type="ECO:0000256" key="4">
    <source>
        <dbReference type="PIRSR" id="PIRSR000390-2"/>
    </source>
</evidence>
<dbReference type="PIRSF" id="PIRSF000390">
    <property type="entry name" value="PLP_StrS"/>
    <property type="match status" value="1"/>
</dbReference>
<evidence type="ECO:0000256" key="2">
    <source>
        <dbReference type="ARBA" id="ARBA00037999"/>
    </source>
</evidence>
<dbReference type="InterPro" id="IPR015422">
    <property type="entry name" value="PyrdxlP-dep_Trfase_small"/>
</dbReference>
<keyword evidence="1 4" id="KW-0663">Pyridoxal phosphate</keyword>
<dbReference type="GO" id="GO:0000271">
    <property type="term" value="P:polysaccharide biosynthetic process"/>
    <property type="evidence" value="ECO:0007669"/>
    <property type="project" value="TreeGrafter"/>
</dbReference>
<feature type="modified residue" description="N6-(pyridoxal phosphate)lysine" evidence="4">
    <location>
        <position position="181"/>
    </location>
</feature>
<gene>
    <name evidence="6" type="primary">rffA</name>
    <name evidence="6" type="synonym">fcnA</name>
    <name evidence="6" type="synonym">wecE</name>
    <name evidence="6" type="ORF">F7Q91_01550</name>
</gene>
<dbReference type="PANTHER" id="PTHR30244">
    <property type="entry name" value="TRANSAMINASE"/>
    <property type="match status" value="1"/>
</dbReference>
<evidence type="ECO:0000256" key="3">
    <source>
        <dbReference type="PIRSR" id="PIRSR000390-1"/>
    </source>
</evidence>
<keyword evidence="6" id="KW-0808">Transferase</keyword>
<protein>
    <submittedName>
        <fullName evidence="6">dTDP-4-amino-4,6-dideoxygalactose transaminase</fullName>
        <ecNumber evidence="6">2.6.1.59</ecNumber>
    </submittedName>
</protein>